<name>A0A644ZRP6_9ZZZZ</name>
<keyword evidence="1" id="KW-0812">Transmembrane</keyword>
<evidence type="ECO:0000313" key="2">
    <source>
        <dbReference type="EMBL" id="MPM43058.1"/>
    </source>
</evidence>
<feature type="transmembrane region" description="Helical" evidence="1">
    <location>
        <begin position="47"/>
        <end position="66"/>
    </location>
</feature>
<feature type="transmembrane region" description="Helical" evidence="1">
    <location>
        <begin position="78"/>
        <end position="97"/>
    </location>
</feature>
<comment type="caution">
    <text evidence="2">The sequence shown here is derived from an EMBL/GenBank/DDBJ whole genome shotgun (WGS) entry which is preliminary data.</text>
</comment>
<protein>
    <submittedName>
        <fullName evidence="2">Uncharacterized protein</fullName>
    </submittedName>
</protein>
<proteinExistence type="predicted"/>
<keyword evidence="1" id="KW-1133">Transmembrane helix</keyword>
<accession>A0A644ZRP6</accession>
<organism evidence="2">
    <name type="scientific">bioreactor metagenome</name>
    <dbReference type="NCBI Taxonomy" id="1076179"/>
    <lineage>
        <taxon>unclassified sequences</taxon>
        <taxon>metagenomes</taxon>
        <taxon>ecological metagenomes</taxon>
    </lineage>
</organism>
<gene>
    <name evidence="2" type="ORF">SDC9_89731</name>
</gene>
<reference evidence="2" key="1">
    <citation type="submission" date="2019-08" db="EMBL/GenBank/DDBJ databases">
        <authorList>
            <person name="Kucharzyk K."/>
            <person name="Murdoch R.W."/>
            <person name="Higgins S."/>
            <person name="Loffler F."/>
        </authorList>
    </citation>
    <scope>NUCLEOTIDE SEQUENCE</scope>
</reference>
<dbReference type="AlphaFoldDB" id="A0A644ZRP6"/>
<evidence type="ECO:0000256" key="1">
    <source>
        <dbReference type="SAM" id="Phobius"/>
    </source>
</evidence>
<feature type="transmembrane region" description="Helical" evidence="1">
    <location>
        <begin position="16"/>
        <end position="35"/>
    </location>
</feature>
<dbReference type="EMBL" id="VSSQ01009958">
    <property type="protein sequence ID" value="MPM43058.1"/>
    <property type="molecule type" value="Genomic_DNA"/>
</dbReference>
<sequence>MFVIAFILCNVDFSTIWKYVGIGNQVLAAIILWTCARYCVTVKKSHWFLSLPATFLTLVCSSYFLAAPYKSGGLNLDITIATIGGTVAAAVALAFFLKKANKQ</sequence>
<keyword evidence="1" id="KW-0472">Membrane</keyword>